<sequence>MFVLLDQTSQQTDVTYSFTAPASHSKACYRKDFVDDEAVESDGGTDTSVLSSTEEGDAAPPLAGGHGSDEEVHLGKHAAPEGELAREDMESGKKLRLEDAQPTDDKIAGYVSAFVKKTPVVDVDESPLTGAAFQEFKAKFQESVRGDHSVDPFSTTVNAQLAKSNSAGVPVDETDEPAAPVYLEDIEEAPLVVPDDVCGVNDPELQDPLLQSQYEGLPFLPTKQSIVPGWTMFSKWGKQNPNLNVGLAVQSLKFVRSGRYVNPSRIAALHLSTRVVYGSADTRRLHTSGGSAICVSAIFSTESLLITGREQGMAQKLLSGVFHSAVQQSCFGFLHEAQTPRHVPPFVSSAAPGHATGSSVGSKFSAADGMFGAVPAKGKAPLPHGHAALTNKPVLDFDDEVPVFDGRTMTINMDVDLPRLDTKLPHFEGEVPPGSFIIVGYSASMYTNKGTPTLSCSILWAIVCGTTI</sequence>
<evidence type="ECO:0000313" key="3">
    <source>
        <dbReference type="Proteomes" id="UP000076154"/>
    </source>
</evidence>
<evidence type="ECO:0000313" key="2">
    <source>
        <dbReference type="EMBL" id="RDB23241.1"/>
    </source>
</evidence>
<feature type="compositionally biased region" description="Basic and acidic residues" evidence="1">
    <location>
        <begin position="67"/>
        <end position="100"/>
    </location>
</feature>
<reference evidence="2" key="1">
    <citation type="submission" date="2018-04" db="EMBL/GenBank/DDBJ databases">
        <title>Whole genome sequencing of Hypsizygus marmoreus.</title>
        <authorList>
            <person name="Choi I.-G."/>
            <person name="Min B."/>
            <person name="Kim J.-G."/>
            <person name="Kim S."/>
            <person name="Oh Y.-L."/>
            <person name="Kong W.-S."/>
            <person name="Park H."/>
            <person name="Jeong J."/>
            <person name="Song E.-S."/>
        </authorList>
    </citation>
    <scope>NUCLEOTIDE SEQUENCE [LARGE SCALE GENOMIC DNA]</scope>
    <source>
        <strain evidence="2">51987-8</strain>
    </source>
</reference>
<evidence type="ECO:0000256" key="1">
    <source>
        <dbReference type="SAM" id="MobiDB-lite"/>
    </source>
</evidence>
<dbReference type="OrthoDB" id="3063746at2759"/>
<feature type="region of interest" description="Disordered" evidence="1">
    <location>
        <begin position="38"/>
        <end position="100"/>
    </location>
</feature>
<dbReference type="STRING" id="39966.A0A369JLZ6"/>
<feature type="compositionally biased region" description="Polar residues" evidence="1">
    <location>
        <begin position="44"/>
        <end position="53"/>
    </location>
</feature>
<name>A0A369JLZ6_HYPMA</name>
<proteinExistence type="predicted"/>
<keyword evidence="3" id="KW-1185">Reference proteome</keyword>
<organism evidence="2 3">
    <name type="scientific">Hypsizygus marmoreus</name>
    <name type="common">White beech mushroom</name>
    <name type="synonym">Agaricus marmoreus</name>
    <dbReference type="NCBI Taxonomy" id="39966"/>
    <lineage>
        <taxon>Eukaryota</taxon>
        <taxon>Fungi</taxon>
        <taxon>Dikarya</taxon>
        <taxon>Basidiomycota</taxon>
        <taxon>Agaricomycotina</taxon>
        <taxon>Agaricomycetes</taxon>
        <taxon>Agaricomycetidae</taxon>
        <taxon>Agaricales</taxon>
        <taxon>Tricholomatineae</taxon>
        <taxon>Lyophyllaceae</taxon>
        <taxon>Hypsizygus</taxon>
    </lineage>
</organism>
<dbReference type="EMBL" id="LUEZ02000047">
    <property type="protein sequence ID" value="RDB23241.1"/>
    <property type="molecule type" value="Genomic_DNA"/>
</dbReference>
<accession>A0A369JLZ6</accession>
<protein>
    <submittedName>
        <fullName evidence="2">Uncharacterized protein</fullName>
    </submittedName>
</protein>
<comment type="caution">
    <text evidence="2">The sequence shown here is derived from an EMBL/GenBank/DDBJ whole genome shotgun (WGS) entry which is preliminary data.</text>
</comment>
<dbReference type="Proteomes" id="UP000076154">
    <property type="component" value="Unassembled WGS sequence"/>
</dbReference>
<gene>
    <name evidence="2" type="ORF">Hypma_009686</name>
</gene>
<dbReference type="InParanoid" id="A0A369JLZ6"/>
<dbReference type="AlphaFoldDB" id="A0A369JLZ6"/>